<gene>
    <name evidence="1" type="ORF">METZ01_LOCUS408725</name>
</gene>
<sequence>VVTATRPFPHRWTFYIGKDGKILKIDKKVRAGADGANAAKTLKELGVETK</sequence>
<proteinExistence type="predicted"/>
<reference evidence="1" key="1">
    <citation type="submission" date="2018-05" db="EMBL/GenBank/DDBJ databases">
        <authorList>
            <person name="Lanie J.A."/>
            <person name="Ng W.-L."/>
            <person name="Kazmierczak K.M."/>
            <person name="Andrzejewski T.M."/>
            <person name="Davidsen T.M."/>
            <person name="Wayne K.J."/>
            <person name="Tettelin H."/>
            <person name="Glass J.I."/>
            <person name="Rusch D."/>
            <person name="Podicherti R."/>
            <person name="Tsui H.-C.T."/>
            <person name="Winkler M.E."/>
        </authorList>
    </citation>
    <scope>NUCLEOTIDE SEQUENCE</scope>
</reference>
<name>A0A382WCL5_9ZZZZ</name>
<organism evidence="1">
    <name type="scientific">marine metagenome</name>
    <dbReference type="NCBI Taxonomy" id="408172"/>
    <lineage>
        <taxon>unclassified sequences</taxon>
        <taxon>metagenomes</taxon>
        <taxon>ecological metagenomes</taxon>
    </lineage>
</organism>
<accession>A0A382WCL5</accession>
<dbReference type="AlphaFoldDB" id="A0A382WCL5"/>
<feature type="non-terminal residue" evidence="1">
    <location>
        <position position="1"/>
    </location>
</feature>
<evidence type="ECO:0000313" key="1">
    <source>
        <dbReference type="EMBL" id="SVD55871.1"/>
    </source>
</evidence>
<evidence type="ECO:0008006" key="2">
    <source>
        <dbReference type="Google" id="ProtNLM"/>
    </source>
</evidence>
<dbReference type="EMBL" id="UINC01158366">
    <property type="protein sequence ID" value="SVD55871.1"/>
    <property type="molecule type" value="Genomic_DNA"/>
</dbReference>
<protein>
    <recommendedName>
        <fullName evidence="2">Alkyl hydroperoxide reductase subunit C/ Thiol specific antioxidant domain-containing protein</fullName>
    </recommendedName>
</protein>